<keyword evidence="6 7" id="KW-0408">Iron</keyword>
<feature type="binding site" evidence="7">
    <location>
        <position position="77"/>
    </location>
    <ligand>
        <name>Fe(3+)</name>
        <dbReference type="ChEBI" id="CHEBI:29034"/>
    </ligand>
</feature>
<dbReference type="Proteomes" id="UP000291562">
    <property type="component" value="Chromosome"/>
</dbReference>
<dbReference type="NCBIfam" id="TIGR01224">
    <property type="entry name" value="hutI"/>
    <property type="match status" value="1"/>
</dbReference>
<keyword evidence="3 7" id="KW-0378">Hydrolase</keyword>
<feature type="binding site" evidence="7">
    <location>
        <position position="149"/>
    </location>
    <ligand>
        <name>4-imidazolone-5-propanoate</name>
        <dbReference type="ChEBI" id="CHEBI:77893"/>
    </ligand>
</feature>
<evidence type="ECO:0000259" key="8">
    <source>
        <dbReference type="Pfam" id="PF01979"/>
    </source>
</evidence>
<dbReference type="Gene3D" id="2.30.40.10">
    <property type="entry name" value="Urease, subunit C, domain 1"/>
    <property type="match status" value="1"/>
</dbReference>
<dbReference type="Pfam" id="PF01979">
    <property type="entry name" value="Amidohydro_1"/>
    <property type="match status" value="1"/>
</dbReference>
<feature type="binding site" evidence="7">
    <location>
        <position position="327"/>
    </location>
    <ligand>
        <name>4-imidazolone-5-propanoate</name>
        <dbReference type="ChEBI" id="CHEBI:77893"/>
    </ligand>
</feature>
<reference evidence="9 10" key="1">
    <citation type="submission" date="2019-01" db="EMBL/GenBank/DDBJ databases">
        <title>Pseudolysobacter antarctica gen. nov., sp. nov., isolated from Fildes Peninsula, Antarctica.</title>
        <authorList>
            <person name="Wei Z."/>
            <person name="Peng F."/>
        </authorList>
    </citation>
    <scope>NUCLEOTIDE SEQUENCE [LARGE SCALE GENOMIC DNA]</scope>
    <source>
        <strain evidence="9 10">AQ6-296</strain>
    </source>
</reference>
<comment type="subcellular location">
    <subcellularLocation>
        <location evidence="7">Cytoplasm</location>
    </subcellularLocation>
</comment>
<dbReference type="PANTHER" id="PTHR42752:SF1">
    <property type="entry name" value="IMIDAZOLONEPROPIONASE-RELATED"/>
    <property type="match status" value="1"/>
</dbReference>
<dbReference type="GO" id="GO:0050480">
    <property type="term" value="F:imidazolonepropionase activity"/>
    <property type="evidence" value="ECO:0007669"/>
    <property type="project" value="UniProtKB-UniRule"/>
</dbReference>
<feature type="domain" description="Amidohydrolase-related" evidence="8">
    <location>
        <begin position="68"/>
        <end position="387"/>
    </location>
</feature>
<dbReference type="GO" id="GO:0008270">
    <property type="term" value="F:zinc ion binding"/>
    <property type="evidence" value="ECO:0007669"/>
    <property type="project" value="UniProtKB-UniRule"/>
</dbReference>
<evidence type="ECO:0000256" key="6">
    <source>
        <dbReference type="ARBA" id="ARBA00023004"/>
    </source>
</evidence>
<dbReference type="Gene3D" id="3.20.20.140">
    <property type="entry name" value="Metal-dependent hydrolases"/>
    <property type="match status" value="1"/>
</dbReference>
<dbReference type="GO" id="GO:0005737">
    <property type="term" value="C:cytoplasm"/>
    <property type="evidence" value="ECO:0007669"/>
    <property type="project" value="UniProtKB-SubCell"/>
</dbReference>
<comment type="cofactor">
    <cofactor evidence="7">
        <name>Zn(2+)</name>
        <dbReference type="ChEBI" id="CHEBI:29105"/>
    </cofactor>
    <cofactor evidence="7">
        <name>Fe(3+)</name>
        <dbReference type="ChEBI" id="CHEBI:29034"/>
    </cofactor>
    <text evidence="7">Binds 1 zinc or iron ion per subunit.</text>
</comment>
<dbReference type="InterPro" id="IPR006680">
    <property type="entry name" value="Amidohydro-rel"/>
</dbReference>
<keyword evidence="5 7" id="KW-0862">Zinc</keyword>
<dbReference type="InterPro" id="IPR011059">
    <property type="entry name" value="Metal-dep_hydrolase_composite"/>
</dbReference>
<dbReference type="FunFam" id="3.20.20.140:FF:000007">
    <property type="entry name" value="Imidazolonepropionase"/>
    <property type="match status" value="1"/>
</dbReference>
<evidence type="ECO:0000256" key="3">
    <source>
        <dbReference type="ARBA" id="ARBA00022801"/>
    </source>
</evidence>
<dbReference type="InterPro" id="IPR005920">
    <property type="entry name" value="HutI"/>
</dbReference>
<feature type="binding site" evidence="7">
    <location>
        <position position="79"/>
    </location>
    <ligand>
        <name>Fe(3+)</name>
        <dbReference type="ChEBI" id="CHEBI:29034"/>
    </ligand>
</feature>
<dbReference type="InterPro" id="IPR032466">
    <property type="entry name" value="Metal_Hydrolase"/>
</dbReference>
<feature type="binding site" evidence="7">
    <location>
        <position position="182"/>
    </location>
    <ligand>
        <name>4-imidazolone-5-propanoate</name>
        <dbReference type="ChEBI" id="CHEBI:77893"/>
    </ligand>
</feature>
<dbReference type="GO" id="GO:0005506">
    <property type="term" value="F:iron ion binding"/>
    <property type="evidence" value="ECO:0007669"/>
    <property type="project" value="UniProtKB-UniRule"/>
</dbReference>
<feature type="binding site" evidence="7">
    <location>
        <position position="250"/>
    </location>
    <ligand>
        <name>4-imidazolone-5-propanoate</name>
        <dbReference type="ChEBI" id="CHEBI:77893"/>
    </ligand>
</feature>
<feature type="binding site" evidence="7">
    <location>
        <position position="322"/>
    </location>
    <ligand>
        <name>Zn(2+)</name>
        <dbReference type="ChEBI" id="CHEBI:29105"/>
    </ligand>
</feature>
<evidence type="ECO:0000256" key="5">
    <source>
        <dbReference type="ARBA" id="ARBA00022833"/>
    </source>
</evidence>
<comment type="catalytic activity">
    <reaction evidence="7">
        <text>4-imidazolone-5-propanoate + H2O = N-formimidoyl-L-glutamate</text>
        <dbReference type="Rhea" id="RHEA:23660"/>
        <dbReference type="ChEBI" id="CHEBI:15377"/>
        <dbReference type="ChEBI" id="CHEBI:58928"/>
        <dbReference type="ChEBI" id="CHEBI:77893"/>
        <dbReference type="EC" id="3.5.2.7"/>
    </reaction>
</comment>
<dbReference type="GO" id="GO:0019557">
    <property type="term" value="P:L-histidine catabolic process to glutamate and formate"/>
    <property type="evidence" value="ECO:0007669"/>
    <property type="project" value="UniProtKB-UniPathway"/>
</dbReference>
<keyword evidence="2 7" id="KW-0479">Metal-binding</keyword>
<feature type="binding site" evidence="7">
    <location>
        <position position="326"/>
    </location>
    <ligand>
        <name>N-formimidoyl-L-glutamate</name>
        <dbReference type="ChEBI" id="CHEBI:58928"/>
    </ligand>
</feature>
<organism evidence="9 10">
    <name type="scientific">Pseudolysobacter antarcticus</name>
    <dbReference type="NCBI Taxonomy" id="2511995"/>
    <lineage>
        <taxon>Bacteria</taxon>
        <taxon>Pseudomonadati</taxon>
        <taxon>Pseudomonadota</taxon>
        <taxon>Gammaproteobacteria</taxon>
        <taxon>Lysobacterales</taxon>
        <taxon>Rhodanobacteraceae</taxon>
        <taxon>Pseudolysobacter</taxon>
    </lineage>
</organism>
<dbReference type="SUPFAM" id="SSF51338">
    <property type="entry name" value="Composite domain of metallo-dependent hydrolases"/>
    <property type="match status" value="1"/>
</dbReference>
<dbReference type="EC" id="3.5.2.7" evidence="1 7"/>
<feature type="binding site" evidence="7">
    <location>
        <position position="79"/>
    </location>
    <ligand>
        <name>Zn(2+)</name>
        <dbReference type="ChEBI" id="CHEBI:29105"/>
    </ligand>
</feature>
<name>A0A411HKT3_9GAMM</name>
<evidence type="ECO:0000256" key="7">
    <source>
        <dbReference type="HAMAP-Rule" id="MF_00372"/>
    </source>
</evidence>
<dbReference type="GO" id="GO:0019556">
    <property type="term" value="P:L-histidine catabolic process to glutamate and formamide"/>
    <property type="evidence" value="ECO:0007669"/>
    <property type="project" value="UniProtKB-UniRule"/>
</dbReference>
<evidence type="ECO:0000256" key="1">
    <source>
        <dbReference type="ARBA" id="ARBA00012864"/>
    </source>
</evidence>
<protein>
    <recommendedName>
        <fullName evidence="1 7">Imidazolonepropionase</fullName>
        <ecNumber evidence="1 7">3.5.2.7</ecNumber>
    </recommendedName>
    <alternativeName>
        <fullName evidence="7">Imidazolone-5-propionate hydrolase</fullName>
    </alternativeName>
</protein>
<sequence>MTSISRWDGLLLDCRLASMTANGIAYGAIENAAIGWKDGRITFAAAQSQLPDKPESLSVNVESVEGAWITPGLIDCHTHLVFAGNRASEFEQRLQGASYEEIARAGGGIVSSVRQTRAANEDELFAQSLPRAQALLQDGVTTLEIKSGYGLNLETEEKMLRVARRISAALGITVHTTFLGAHAIPPEFSGRQSDYVDEVCVRMLPAIAHAGLADAVDAFCETIAFTASETRRVFETARGLGLRVKLHADQLSDGHGAALAAEFNALSAEHLEHTSETGVAAMAAAGTVAVLLPAAFYALRETKLPPTESLRAHGVPIAIASDLNPGTSPVLSLRLAMSMACTLFRLTPEEALRGATVHAAQALGLLDRGTLEVGKRADLVLWDIQHPAELCYWIGGNLARRIIIDGCRIS</sequence>
<dbReference type="OrthoDB" id="9776455at2"/>
<comment type="similarity">
    <text evidence="7">Belongs to the metallo-dependent hydrolases superfamily. HutI family.</text>
</comment>
<evidence type="ECO:0000313" key="10">
    <source>
        <dbReference type="Proteomes" id="UP000291562"/>
    </source>
</evidence>
<gene>
    <name evidence="7" type="primary">hutI</name>
    <name evidence="9" type="ORF">ELE36_12060</name>
</gene>
<evidence type="ECO:0000256" key="2">
    <source>
        <dbReference type="ARBA" id="ARBA00022723"/>
    </source>
</evidence>
<dbReference type="HAMAP" id="MF_00372">
    <property type="entry name" value="HutI"/>
    <property type="match status" value="1"/>
</dbReference>
<feature type="binding site" evidence="7">
    <location>
        <position position="77"/>
    </location>
    <ligand>
        <name>Zn(2+)</name>
        <dbReference type="ChEBI" id="CHEBI:29105"/>
    </ligand>
</feature>
<dbReference type="AlphaFoldDB" id="A0A411HKT3"/>
<feature type="binding site" evidence="7">
    <location>
        <position position="247"/>
    </location>
    <ligand>
        <name>Zn(2+)</name>
        <dbReference type="ChEBI" id="CHEBI:29105"/>
    </ligand>
</feature>
<keyword evidence="7" id="KW-0963">Cytoplasm</keyword>
<feature type="binding site" evidence="7">
    <location>
        <position position="86"/>
    </location>
    <ligand>
        <name>4-imidazolone-5-propanoate</name>
        <dbReference type="ChEBI" id="CHEBI:77893"/>
    </ligand>
</feature>
<dbReference type="CDD" id="cd01296">
    <property type="entry name" value="Imidazolone-5PH"/>
    <property type="match status" value="1"/>
</dbReference>
<accession>A0A411HKT3</accession>
<proteinExistence type="inferred from homology"/>
<dbReference type="RefSeq" id="WP_129833623.1">
    <property type="nucleotide sequence ID" value="NZ_CP035704.1"/>
</dbReference>
<keyword evidence="10" id="KW-1185">Reference proteome</keyword>
<dbReference type="PANTHER" id="PTHR42752">
    <property type="entry name" value="IMIDAZOLONEPROPIONASE"/>
    <property type="match status" value="1"/>
</dbReference>
<dbReference type="UniPathway" id="UPA00379">
    <property type="reaction ID" value="UER00551"/>
</dbReference>
<evidence type="ECO:0000313" key="9">
    <source>
        <dbReference type="EMBL" id="QBB71024.1"/>
    </source>
</evidence>
<feature type="binding site" evidence="7">
    <location>
        <position position="322"/>
    </location>
    <ligand>
        <name>Fe(3+)</name>
        <dbReference type="ChEBI" id="CHEBI:29034"/>
    </ligand>
</feature>
<feature type="binding site" evidence="7">
    <location>
        <position position="149"/>
    </location>
    <ligand>
        <name>N-formimidoyl-L-glutamate</name>
        <dbReference type="ChEBI" id="CHEBI:58928"/>
    </ligand>
</feature>
<feature type="binding site" evidence="7">
    <location>
        <position position="324"/>
    </location>
    <ligand>
        <name>N-formimidoyl-L-glutamate</name>
        <dbReference type="ChEBI" id="CHEBI:58928"/>
    </ligand>
</feature>
<dbReference type="SUPFAM" id="SSF51556">
    <property type="entry name" value="Metallo-dependent hydrolases"/>
    <property type="match status" value="1"/>
</dbReference>
<dbReference type="KEGG" id="xbc:ELE36_12060"/>
<comment type="pathway">
    <text evidence="7">Amino-acid degradation; L-histidine degradation into L-glutamate; N-formimidoyl-L-glutamate from L-histidine: step 3/3.</text>
</comment>
<keyword evidence="4 7" id="KW-0369">Histidine metabolism</keyword>
<dbReference type="EMBL" id="CP035704">
    <property type="protein sequence ID" value="QBB71024.1"/>
    <property type="molecule type" value="Genomic_DNA"/>
</dbReference>
<comment type="function">
    <text evidence="7">Catalyzes the hydrolytic cleavage of the carbon-nitrogen bond in imidazolone-5-propanoate to yield N-formimidoyl-L-glutamate. It is the third step in the universal histidine degradation pathway.</text>
</comment>
<feature type="binding site" evidence="7">
    <location>
        <position position="247"/>
    </location>
    <ligand>
        <name>Fe(3+)</name>
        <dbReference type="ChEBI" id="CHEBI:29034"/>
    </ligand>
</feature>
<evidence type="ECO:0000256" key="4">
    <source>
        <dbReference type="ARBA" id="ARBA00022808"/>
    </source>
</evidence>